<feature type="domain" description="Phosphoadenosine phosphosulphate reductase" evidence="2">
    <location>
        <begin position="124"/>
        <end position="289"/>
    </location>
</feature>
<evidence type="ECO:0000313" key="3">
    <source>
        <dbReference type="EMBL" id="BBN13530.1"/>
    </source>
</evidence>
<protein>
    <recommendedName>
        <fullName evidence="2">Phosphoadenosine phosphosulphate reductase domain-containing protein</fullName>
    </recommendedName>
</protein>
<name>A0A176WSC7_MARPO</name>
<dbReference type="EMBL" id="AP019871">
    <property type="protein sequence ID" value="BBN13531.1"/>
    <property type="molecule type" value="Genomic_DNA"/>
</dbReference>
<gene>
    <name evidence="4" type="ORF">AXG93_93s1480</name>
    <name evidence="3" type="ORF">Mp_6g04280</name>
</gene>
<dbReference type="InterPro" id="IPR002500">
    <property type="entry name" value="PAPS_reduct_dom"/>
</dbReference>
<dbReference type="NCBIfam" id="NF002537">
    <property type="entry name" value="PRK02090.1"/>
    <property type="match status" value="1"/>
</dbReference>
<keyword evidence="5" id="KW-1185">Reference proteome</keyword>
<dbReference type="Pfam" id="PF01507">
    <property type="entry name" value="PAPS_reduct"/>
    <property type="match status" value="1"/>
</dbReference>
<dbReference type="PANTHER" id="PTHR46509:SF2">
    <property type="entry name" value="PHOSPHOADENOSINE PHOSPHOSULFATE REDUCTASE"/>
    <property type="match status" value="1"/>
</dbReference>
<dbReference type="GO" id="GO:0005737">
    <property type="term" value="C:cytoplasm"/>
    <property type="evidence" value="ECO:0007669"/>
    <property type="project" value="TreeGrafter"/>
</dbReference>
<dbReference type="Proteomes" id="UP000077202">
    <property type="component" value="Unassembled WGS sequence"/>
</dbReference>
<dbReference type="EMBL" id="AP019871">
    <property type="protein sequence ID" value="BBN13530.1"/>
    <property type="molecule type" value="Genomic_DNA"/>
</dbReference>
<dbReference type="GO" id="GO:0004604">
    <property type="term" value="F:phosphoadenylyl-sulfate reductase (thioredoxin) activity"/>
    <property type="evidence" value="ECO:0007669"/>
    <property type="project" value="TreeGrafter"/>
</dbReference>
<reference evidence="6" key="3">
    <citation type="journal article" date="2020" name="Curr. Biol.">
        <title>Chromatin organization in early land plants reveals an ancestral association between H3K27me3, transposons, and constitutive heterochromatin.</title>
        <authorList>
            <person name="Montgomery S.A."/>
            <person name="Tanizawa Y."/>
            <person name="Galik B."/>
            <person name="Wang N."/>
            <person name="Ito T."/>
            <person name="Mochizuki T."/>
            <person name="Akimcheva S."/>
            <person name="Bowman J.L."/>
            <person name="Cognat V."/>
            <person name="Marechal-Drouard L."/>
            <person name="Ekker H."/>
            <person name="Hong S.F."/>
            <person name="Kohchi T."/>
            <person name="Lin S.S."/>
            <person name="Liu L.D."/>
            <person name="Nakamura Y."/>
            <person name="Valeeva L.R."/>
            <person name="Shakirov E.V."/>
            <person name="Shippen D.E."/>
            <person name="Wei W.L."/>
            <person name="Yagura M."/>
            <person name="Yamaoka S."/>
            <person name="Yamato K.T."/>
            <person name="Liu C."/>
            <person name="Berger F."/>
        </authorList>
    </citation>
    <scope>NUCLEOTIDE SEQUENCE [LARGE SCALE GENOMIC DNA]</scope>
    <source>
        <strain evidence="6">Tak-1</strain>
    </source>
</reference>
<sequence>MFGVMDISATAMAVAPLASVSAQSRSPVSCETQQPLAVRPGLFPGSRPGYAPVVWKAKRVPKSCNVQIRGSSLAKETGIDVTEWNKQVRDERLSILETQALNALRKTIENYQRPAFPCALITGDVVILDLLSRVGAFDDEKVKIIFIDTLHLFPETLTFLAAVEKRYGCKAHIFQAAGMANKQEYDEKYGSDLFIRDVDEYDRICKVEPFSRALKTLEVDAMVNGRRRDHGAERAHLEIFEGGDMAKVQPLAYWEFRDCWDYIEKYQLPYHPLHDQGYPSIGDMQSTLPVPKSQWFEYGGERSGRFQGIKNKDGSTKTECGIHAPTSR</sequence>
<dbReference type="SUPFAM" id="SSF52402">
    <property type="entry name" value="Adenine nucleotide alpha hydrolases-like"/>
    <property type="match status" value="1"/>
</dbReference>
<evidence type="ECO:0000313" key="6">
    <source>
        <dbReference type="Proteomes" id="UP001162541"/>
    </source>
</evidence>
<dbReference type="InterPro" id="IPR014729">
    <property type="entry name" value="Rossmann-like_a/b/a_fold"/>
</dbReference>
<dbReference type="EMBL" id="LVLJ01000012">
    <property type="protein sequence ID" value="OAE36009.1"/>
    <property type="molecule type" value="Genomic_DNA"/>
</dbReference>
<dbReference type="Gene3D" id="3.40.50.620">
    <property type="entry name" value="HUPs"/>
    <property type="match status" value="1"/>
</dbReference>
<dbReference type="Proteomes" id="UP001162541">
    <property type="component" value="Chromosome 6"/>
</dbReference>
<reference evidence="4 5" key="1">
    <citation type="submission" date="2016-03" db="EMBL/GenBank/DDBJ databases">
        <title>Mechanisms controlling the formation of the plant cell surface in tip-growing cells are functionally conserved among land plants.</title>
        <authorList>
            <person name="Honkanen S."/>
            <person name="Jones V.A."/>
            <person name="Morieri G."/>
            <person name="Champion C."/>
            <person name="Hetherington A.J."/>
            <person name="Kelly S."/>
            <person name="Saint-Marcoux D."/>
            <person name="Proust H."/>
            <person name="Prescott H."/>
            <person name="Dolan L."/>
        </authorList>
    </citation>
    <scope>NUCLEOTIDE SEQUENCE [LARGE SCALE GENOMIC DNA]</scope>
    <source>
        <strain evidence="5">cv. Tak-1 and cv. Tak-2</strain>
        <tissue evidence="4">Whole gametophyte</tissue>
    </source>
</reference>
<dbReference type="AlphaFoldDB" id="A0A176WSC7"/>
<feature type="compositionally biased region" description="Basic and acidic residues" evidence="1">
    <location>
        <begin position="307"/>
        <end position="316"/>
    </location>
</feature>
<organism evidence="4 5">
    <name type="scientific">Marchantia polymorpha subsp. ruderalis</name>
    <dbReference type="NCBI Taxonomy" id="1480154"/>
    <lineage>
        <taxon>Eukaryota</taxon>
        <taxon>Viridiplantae</taxon>
        <taxon>Streptophyta</taxon>
        <taxon>Embryophyta</taxon>
        <taxon>Marchantiophyta</taxon>
        <taxon>Marchantiopsida</taxon>
        <taxon>Marchantiidae</taxon>
        <taxon>Marchantiales</taxon>
        <taxon>Marchantiaceae</taxon>
        <taxon>Marchantia</taxon>
    </lineage>
</organism>
<evidence type="ECO:0000256" key="1">
    <source>
        <dbReference type="SAM" id="MobiDB-lite"/>
    </source>
</evidence>
<feature type="region of interest" description="Disordered" evidence="1">
    <location>
        <begin position="307"/>
        <end position="328"/>
    </location>
</feature>
<accession>A0A176WSC7</accession>
<dbReference type="CDD" id="cd23945">
    <property type="entry name" value="PAPS_reductase"/>
    <property type="match status" value="1"/>
</dbReference>
<evidence type="ECO:0000313" key="4">
    <source>
        <dbReference type="EMBL" id="OAE36009.1"/>
    </source>
</evidence>
<proteinExistence type="predicted"/>
<reference evidence="3" key="2">
    <citation type="journal article" date="2019" name="Curr. Biol.">
        <title>Chromatin organization in early land plants reveals an ancestral association between H3K27me3, transposons, and constitutive heterochromatin.</title>
        <authorList>
            <person name="Montgomery S.A."/>
            <person name="Tanizawa Y."/>
            <person name="Galik B."/>
            <person name="Wang N."/>
            <person name="Ito T."/>
            <person name="Mochizuki T."/>
            <person name="Akimcheva S."/>
            <person name="Bowman J."/>
            <person name="Cognat V."/>
            <person name="Drouard L."/>
            <person name="Ekker H."/>
            <person name="Houng S."/>
            <person name="Kohchi T."/>
            <person name="Lin S."/>
            <person name="Liu L.D."/>
            <person name="Nakamura Y."/>
            <person name="Valeeva L.R."/>
            <person name="Shakirov E.V."/>
            <person name="Shippen D.E."/>
            <person name="Wei W."/>
            <person name="Yagura M."/>
            <person name="Yamaoka S."/>
            <person name="Yamato K.T."/>
            <person name="Liu C."/>
            <person name="Berger F."/>
        </authorList>
    </citation>
    <scope>NUCLEOTIDE SEQUENCE [LARGE SCALE GENOMIC DNA]</scope>
    <source>
        <strain evidence="3">Tak-1</strain>
    </source>
</reference>
<dbReference type="GO" id="GO:0019379">
    <property type="term" value="P:sulfate assimilation, phosphoadenylyl sulfate reduction by phosphoadenylyl-sulfate reductase (thioredoxin)"/>
    <property type="evidence" value="ECO:0007669"/>
    <property type="project" value="TreeGrafter"/>
</dbReference>
<evidence type="ECO:0000313" key="5">
    <source>
        <dbReference type="Proteomes" id="UP000077202"/>
    </source>
</evidence>
<evidence type="ECO:0000259" key="2">
    <source>
        <dbReference type="Pfam" id="PF01507"/>
    </source>
</evidence>
<dbReference type="PANTHER" id="PTHR46509">
    <property type="entry name" value="PHOSPHOADENOSINE PHOSPHOSULFATE REDUCTASE"/>
    <property type="match status" value="1"/>
</dbReference>